<evidence type="ECO:0000313" key="2">
    <source>
        <dbReference type="Proteomes" id="UP000008367"/>
    </source>
</evidence>
<protein>
    <submittedName>
        <fullName evidence="1">Uncharacterized protein</fullName>
    </submittedName>
</protein>
<proteinExistence type="predicted"/>
<feature type="non-terminal residue" evidence="1">
    <location>
        <position position="1"/>
    </location>
</feature>
<accession>A0A454D4E0</accession>
<dbReference type="AlphaFoldDB" id="A0A454D4E0"/>
<organism evidence="1 2">
    <name type="scientific">Vibrio harveyi</name>
    <name type="common">Beneckea harveyi</name>
    <dbReference type="NCBI Taxonomy" id="669"/>
    <lineage>
        <taxon>Bacteria</taxon>
        <taxon>Pseudomonadati</taxon>
        <taxon>Pseudomonadota</taxon>
        <taxon>Gammaproteobacteria</taxon>
        <taxon>Vibrionales</taxon>
        <taxon>Vibrionaceae</taxon>
        <taxon>Vibrio</taxon>
    </lineage>
</organism>
<gene>
    <name evidence="1" type="ORF">VCHENC02_1062B</name>
</gene>
<dbReference type="Proteomes" id="UP000008367">
    <property type="component" value="Unassembled WGS sequence"/>
</dbReference>
<comment type="caution">
    <text evidence="1">The sequence shown here is derived from an EMBL/GenBank/DDBJ whole genome shotgun (WGS) entry which is preliminary data.</text>
</comment>
<reference evidence="1 2" key="1">
    <citation type="submission" date="2012-10" db="EMBL/GenBank/DDBJ databases">
        <title>Genome sequence of Vibrio Cholerae HENC-02.</title>
        <authorList>
            <person name="Eppinger M."/>
            <person name="Hasan N.A."/>
            <person name="Sengamalay N."/>
            <person name="Hine E."/>
            <person name="Su Q."/>
            <person name="Daugherty S.C."/>
            <person name="Young S."/>
            <person name="Sadzewicz L."/>
            <person name="Tallon L."/>
            <person name="Cebula T.A."/>
            <person name="Ravel J."/>
            <person name="Colwell R.R."/>
        </authorList>
    </citation>
    <scope>NUCLEOTIDE SEQUENCE [LARGE SCALE GENOMIC DNA]</scope>
    <source>
        <strain evidence="1 2">HENC-02</strain>
    </source>
</reference>
<dbReference type="EMBL" id="AJSR01000252">
    <property type="protein sequence ID" value="EKM33494.1"/>
    <property type="molecule type" value="Genomic_DNA"/>
</dbReference>
<name>A0A454D4E0_VIBHA</name>
<evidence type="ECO:0000313" key="1">
    <source>
        <dbReference type="EMBL" id="EKM33494.1"/>
    </source>
</evidence>
<sequence length="18" mass="2125">SVALQNRTFFTLSWNGQR</sequence>